<protein>
    <submittedName>
        <fullName evidence="13">Vitamin B12 import ATP-binding protein BtuD</fullName>
    </submittedName>
</protein>
<comment type="caution">
    <text evidence="13">The sequence shown here is derived from an EMBL/GenBank/DDBJ whole genome shotgun (WGS) entry which is preliminary data.</text>
</comment>
<evidence type="ECO:0000256" key="7">
    <source>
        <dbReference type="ARBA" id="ARBA00022967"/>
    </source>
</evidence>
<dbReference type="Pfam" id="PF00005">
    <property type="entry name" value="ABC_tran"/>
    <property type="match status" value="1"/>
</dbReference>
<dbReference type="Proteomes" id="UP000693672">
    <property type="component" value="Unassembled WGS sequence"/>
</dbReference>
<evidence type="ECO:0000256" key="4">
    <source>
        <dbReference type="ARBA" id="ARBA00022692"/>
    </source>
</evidence>
<dbReference type="CDD" id="cd16914">
    <property type="entry name" value="EcfT"/>
    <property type="match status" value="1"/>
</dbReference>
<dbReference type="RefSeq" id="WP_218094222.1">
    <property type="nucleotide sequence ID" value="NZ_CAJVAS010000025.1"/>
</dbReference>
<keyword evidence="5" id="KW-0547">Nucleotide-binding</keyword>
<sequence>MSIRMRGVTVRPPRHQALADRPLLHRIDAAFEAGTMTLLAGKSGAGKSTLLHALAGLIPLAEGDIRYDDIPLWTEQRRTHPQAAASVGIAFQYPERQLFAESVRKELAYSLRPLRPSRQDKERMIEEALRAVHLPPSMLDEPVLTLSEGTKRKVAFAATVIAEPRWLLLDEPTSGMDSEGIQPLLRMLQAHCAAGGGVIVASHDLEAFLPLADRVVLLKDGAVAAELTPQQCCDAPELLARAEVGWPEQVRLTAALLAQGFPIGRCPLTPEDAAAAIAAGLRAKQAAVPADAAPLQAAGVAAAAATAEAVAAMPAAARGAAEHTAAAGSASEAASSLPDIREAASPPDGDGHDAPVLDSAIAYGSRAAERAGPTVRELHPIAKWISYICLSAGVLLQQGWTGLGAAAALCTIIAAASGGSRLILGSKALRFFAVFIVISALLSGLRIDTGPLQLGIEAGPALVTVKLLLRYLLIMALGLLLMASIDERHMQTALEQALRPLERFKFPSRLVTFTAMLMYRFVTMFQQEIERLSLIVTARGKAYVKPGTIRLRDVRLFFIPLLLSMMKHAEDLAFALEARGYTTKSAAASQAETVSFQRRDWLAVVAGFALLIMLWGVGIVDGV</sequence>
<dbReference type="Pfam" id="PF02361">
    <property type="entry name" value="CbiQ"/>
    <property type="match status" value="1"/>
</dbReference>
<dbReference type="AlphaFoldDB" id="A0A916NK69"/>
<dbReference type="PROSITE" id="PS50893">
    <property type="entry name" value="ABC_TRANSPORTER_2"/>
    <property type="match status" value="1"/>
</dbReference>
<dbReference type="SMART" id="SM00382">
    <property type="entry name" value="AAA"/>
    <property type="match status" value="1"/>
</dbReference>
<evidence type="ECO:0000256" key="5">
    <source>
        <dbReference type="ARBA" id="ARBA00022741"/>
    </source>
</evidence>
<name>A0A916NK69_9BACL</name>
<dbReference type="PANTHER" id="PTHR43553">
    <property type="entry name" value="HEAVY METAL TRANSPORTER"/>
    <property type="match status" value="1"/>
</dbReference>
<dbReference type="InterPro" id="IPR003439">
    <property type="entry name" value="ABC_transporter-like_ATP-bd"/>
</dbReference>
<keyword evidence="3" id="KW-1003">Cell membrane</keyword>
<feature type="transmembrane region" description="Helical" evidence="11">
    <location>
        <begin position="467"/>
        <end position="485"/>
    </location>
</feature>
<evidence type="ECO:0000256" key="9">
    <source>
        <dbReference type="ARBA" id="ARBA00023136"/>
    </source>
</evidence>
<dbReference type="InterPro" id="IPR003339">
    <property type="entry name" value="ABC/ECF_trnsptr_transmembrane"/>
</dbReference>
<dbReference type="GO" id="GO:0042626">
    <property type="term" value="F:ATPase-coupled transmembrane transporter activity"/>
    <property type="evidence" value="ECO:0007669"/>
    <property type="project" value="TreeGrafter"/>
</dbReference>
<evidence type="ECO:0000256" key="8">
    <source>
        <dbReference type="ARBA" id="ARBA00022989"/>
    </source>
</evidence>
<feature type="transmembrane region" description="Helical" evidence="11">
    <location>
        <begin position="399"/>
        <end position="416"/>
    </location>
</feature>
<reference evidence="13" key="1">
    <citation type="submission" date="2021-06" db="EMBL/GenBank/DDBJ databases">
        <authorList>
            <person name="Criscuolo A."/>
        </authorList>
    </citation>
    <scope>NUCLEOTIDE SEQUENCE</scope>
    <source>
        <strain evidence="13">CIP111600</strain>
    </source>
</reference>
<feature type="domain" description="ABC transporter" evidence="12">
    <location>
        <begin position="3"/>
        <end position="245"/>
    </location>
</feature>
<accession>A0A916NK69</accession>
<keyword evidence="9 11" id="KW-0472">Membrane</keyword>
<evidence type="ECO:0000256" key="11">
    <source>
        <dbReference type="SAM" id="Phobius"/>
    </source>
</evidence>
<dbReference type="GO" id="GO:0043190">
    <property type="term" value="C:ATP-binding cassette (ABC) transporter complex"/>
    <property type="evidence" value="ECO:0007669"/>
    <property type="project" value="TreeGrafter"/>
</dbReference>
<gene>
    <name evidence="13" type="primary">btuD_19</name>
    <name evidence="13" type="ORF">PAESOLCIP111_04508</name>
</gene>
<dbReference type="CDD" id="cd03225">
    <property type="entry name" value="ABC_cobalt_CbiO_domain1"/>
    <property type="match status" value="1"/>
</dbReference>
<dbReference type="GO" id="GO:0005524">
    <property type="term" value="F:ATP binding"/>
    <property type="evidence" value="ECO:0007669"/>
    <property type="project" value="UniProtKB-KW"/>
</dbReference>
<evidence type="ECO:0000256" key="2">
    <source>
        <dbReference type="ARBA" id="ARBA00022448"/>
    </source>
</evidence>
<comment type="subcellular location">
    <subcellularLocation>
        <location evidence="1">Membrane</location>
        <topology evidence="1">Multi-pass membrane protein</topology>
    </subcellularLocation>
</comment>
<evidence type="ECO:0000256" key="6">
    <source>
        <dbReference type="ARBA" id="ARBA00022840"/>
    </source>
</evidence>
<keyword evidence="2" id="KW-0813">Transport</keyword>
<evidence type="ECO:0000256" key="10">
    <source>
        <dbReference type="SAM" id="MobiDB-lite"/>
    </source>
</evidence>
<feature type="transmembrane region" description="Helical" evidence="11">
    <location>
        <begin position="428"/>
        <end position="447"/>
    </location>
</feature>
<dbReference type="InterPro" id="IPR003593">
    <property type="entry name" value="AAA+_ATPase"/>
</dbReference>
<dbReference type="EMBL" id="CAJVAS010000025">
    <property type="protein sequence ID" value="CAG7643606.1"/>
    <property type="molecule type" value="Genomic_DNA"/>
</dbReference>
<dbReference type="GO" id="GO:0016887">
    <property type="term" value="F:ATP hydrolysis activity"/>
    <property type="evidence" value="ECO:0007669"/>
    <property type="project" value="InterPro"/>
</dbReference>
<keyword evidence="7" id="KW-1278">Translocase</keyword>
<evidence type="ECO:0000256" key="3">
    <source>
        <dbReference type="ARBA" id="ARBA00022475"/>
    </source>
</evidence>
<dbReference type="InterPro" id="IPR050095">
    <property type="entry name" value="ECF_ABC_transporter_ATP-bd"/>
</dbReference>
<evidence type="ECO:0000259" key="12">
    <source>
        <dbReference type="PROSITE" id="PS50893"/>
    </source>
</evidence>
<keyword evidence="4 11" id="KW-0812">Transmembrane</keyword>
<evidence type="ECO:0000313" key="14">
    <source>
        <dbReference type="Proteomes" id="UP000693672"/>
    </source>
</evidence>
<organism evidence="13 14">
    <name type="scientific">Paenibacillus solanacearum</name>
    <dbReference type="NCBI Taxonomy" id="2048548"/>
    <lineage>
        <taxon>Bacteria</taxon>
        <taxon>Bacillati</taxon>
        <taxon>Bacillota</taxon>
        <taxon>Bacilli</taxon>
        <taxon>Bacillales</taxon>
        <taxon>Paenibacillaceae</taxon>
        <taxon>Paenibacillus</taxon>
    </lineage>
</organism>
<keyword evidence="8 11" id="KW-1133">Transmembrane helix</keyword>
<evidence type="ECO:0000313" key="13">
    <source>
        <dbReference type="EMBL" id="CAG7643606.1"/>
    </source>
</evidence>
<feature type="transmembrane region" description="Helical" evidence="11">
    <location>
        <begin position="601"/>
        <end position="620"/>
    </location>
</feature>
<proteinExistence type="predicted"/>
<keyword evidence="14" id="KW-1185">Reference proteome</keyword>
<keyword evidence="6 13" id="KW-0067">ATP-binding</keyword>
<evidence type="ECO:0000256" key="1">
    <source>
        <dbReference type="ARBA" id="ARBA00004141"/>
    </source>
</evidence>
<dbReference type="InterPro" id="IPR015856">
    <property type="entry name" value="ABC_transpr_CbiO/EcfA_su"/>
</dbReference>
<feature type="region of interest" description="Disordered" evidence="10">
    <location>
        <begin position="331"/>
        <end position="352"/>
    </location>
</feature>